<keyword evidence="6" id="KW-0479">Metal-binding</keyword>
<dbReference type="PANTHER" id="PTHR42917">
    <property type="entry name" value="2,4-DIENOYL-COA REDUCTASE"/>
    <property type="match status" value="1"/>
</dbReference>
<name>A0AAW5C9Y1_9FIRM</name>
<dbReference type="CDD" id="cd02803">
    <property type="entry name" value="OYE_like_FMN_family"/>
    <property type="match status" value="1"/>
</dbReference>
<evidence type="ECO:0000256" key="4">
    <source>
        <dbReference type="ARBA" id="ARBA00022630"/>
    </source>
</evidence>
<evidence type="ECO:0000256" key="5">
    <source>
        <dbReference type="ARBA" id="ARBA00022643"/>
    </source>
</evidence>
<dbReference type="SUPFAM" id="SSF51395">
    <property type="entry name" value="FMN-linked oxidoreductases"/>
    <property type="match status" value="1"/>
</dbReference>
<dbReference type="EMBL" id="JAKNGE010000043">
    <property type="protein sequence ID" value="MCG4748778.1"/>
    <property type="molecule type" value="Genomic_DNA"/>
</dbReference>
<evidence type="ECO:0000256" key="2">
    <source>
        <dbReference type="ARBA" id="ARBA00001966"/>
    </source>
</evidence>
<dbReference type="GO" id="GO:0010181">
    <property type="term" value="F:FMN binding"/>
    <property type="evidence" value="ECO:0007669"/>
    <property type="project" value="InterPro"/>
</dbReference>
<evidence type="ECO:0000256" key="8">
    <source>
        <dbReference type="ARBA" id="ARBA00023004"/>
    </source>
</evidence>
<comment type="similarity">
    <text evidence="3">In the N-terminal section; belongs to the NADH:flavin oxidoreductase/NADH oxidase family.</text>
</comment>
<dbReference type="Gene3D" id="3.40.50.720">
    <property type="entry name" value="NAD(P)-binding Rossmann-like Domain"/>
    <property type="match status" value="1"/>
</dbReference>
<dbReference type="PRINTS" id="PR00368">
    <property type="entry name" value="FADPNR"/>
</dbReference>
<evidence type="ECO:0000256" key="3">
    <source>
        <dbReference type="ARBA" id="ARBA00011048"/>
    </source>
</evidence>
<dbReference type="Gene3D" id="3.20.20.70">
    <property type="entry name" value="Aldolase class I"/>
    <property type="match status" value="1"/>
</dbReference>
<evidence type="ECO:0000259" key="10">
    <source>
        <dbReference type="Pfam" id="PF00724"/>
    </source>
</evidence>
<dbReference type="PANTHER" id="PTHR42917:SF2">
    <property type="entry name" value="2,4-DIENOYL-COA REDUCTASE [(2E)-ENOYL-COA-PRODUCING]"/>
    <property type="match status" value="1"/>
</dbReference>
<dbReference type="InterPro" id="IPR023753">
    <property type="entry name" value="FAD/NAD-binding_dom"/>
</dbReference>
<dbReference type="GO" id="GO:0051536">
    <property type="term" value="F:iron-sulfur cluster binding"/>
    <property type="evidence" value="ECO:0007669"/>
    <property type="project" value="UniProtKB-KW"/>
</dbReference>
<evidence type="ECO:0000313" key="13">
    <source>
        <dbReference type="Proteomes" id="UP001299608"/>
    </source>
</evidence>
<feature type="domain" description="FAD/NAD(P)-binding" evidence="11">
    <location>
        <begin position="382"/>
        <end position="623"/>
    </location>
</feature>
<sequence>MYECLFEENQIGAMKLKNRLIVPAMSTRFVGEDGRATEQFTAYHETRAKGGWALIITEDFLIDEGVGVKKELPGLWDDGQIEGYKKCTDRIHAAGGKICAQIYHAGRNTHSGITGIHNVGPSPICDPSNREVPHELTAGEIKAIEEKFADAALRARKAGFDAVELHGAHGYLIAQFLSPFSNRRTDGYGGTLENRARFAVETVKAVKEKAGWDYPVLFRISATEFIDQGMNVEQAKAICRLVEQAGADAINCSQSGPATFYNTVPSFYVPNGAFVELANEIRKVVGIPVATVGRINSPQLAEEVILSGKADLVAMGRASVADPDLPLKLQSGDTQSILTCIGCCQGCLGSTLKKKTLTCLVNPFAGKETTHSPKDKAGHVRKIVVAGGGISGCEAAIVAAMRGHHVILAEREGKLGGQWIAAGMPCSKADFSSFVSWQKHMLERLGVTVLLNQEADREFLLLTAPDLVFDATGSTPVKAPVPGIETAGTAFAQEILTGKKPWGAHPLIIGGGLAGAETAEFIASYRVPVELVEMRDAIAIDCEPGPKYFLLKALKELGVSMYTSTMVKRVEGTAVVLEKDGREMRVEGIDQIILAVGMRPSQGLKEALAGTGLEVRSIGDAASVKNGFSNVQEAFAAAWDI</sequence>
<dbReference type="Proteomes" id="UP001299608">
    <property type="component" value="Unassembled WGS sequence"/>
</dbReference>
<dbReference type="RefSeq" id="WP_118712575.1">
    <property type="nucleotide sequence ID" value="NZ_JAKNGE010000043.1"/>
</dbReference>
<dbReference type="Pfam" id="PF00724">
    <property type="entry name" value="Oxidored_FMN"/>
    <property type="match status" value="1"/>
</dbReference>
<comment type="cofactor">
    <cofactor evidence="2">
        <name>[4Fe-4S] cluster</name>
        <dbReference type="ChEBI" id="CHEBI:49883"/>
    </cofactor>
</comment>
<keyword evidence="9" id="KW-0411">Iron-sulfur</keyword>
<dbReference type="SUPFAM" id="SSF51905">
    <property type="entry name" value="FAD/NAD(P)-binding domain"/>
    <property type="match status" value="1"/>
</dbReference>
<evidence type="ECO:0000256" key="6">
    <source>
        <dbReference type="ARBA" id="ARBA00022723"/>
    </source>
</evidence>
<dbReference type="InterPro" id="IPR051793">
    <property type="entry name" value="NADH:flavin_oxidoreductase"/>
</dbReference>
<keyword evidence="8" id="KW-0408">Iron</keyword>
<organism evidence="12 13">
    <name type="scientific">Enterocloster aldenensis</name>
    <dbReference type="NCBI Taxonomy" id="358742"/>
    <lineage>
        <taxon>Bacteria</taxon>
        <taxon>Bacillati</taxon>
        <taxon>Bacillota</taxon>
        <taxon>Clostridia</taxon>
        <taxon>Lachnospirales</taxon>
        <taxon>Lachnospiraceae</taxon>
        <taxon>Enterocloster</taxon>
    </lineage>
</organism>
<keyword evidence="4" id="KW-0285">Flavoprotein</keyword>
<gene>
    <name evidence="12" type="ORF">L0N08_25515</name>
</gene>
<dbReference type="Pfam" id="PF07992">
    <property type="entry name" value="Pyr_redox_2"/>
    <property type="match status" value="1"/>
</dbReference>
<dbReference type="AlphaFoldDB" id="A0AAW5C9Y1"/>
<keyword evidence="5" id="KW-0288">FMN</keyword>
<dbReference type="GO" id="GO:0046872">
    <property type="term" value="F:metal ion binding"/>
    <property type="evidence" value="ECO:0007669"/>
    <property type="project" value="UniProtKB-KW"/>
</dbReference>
<evidence type="ECO:0000259" key="11">
    <source>
        <dbReference type="Pfam" id="PF07992"/>
    </source>
</evidence>
<dbReference type="InterPro" id="IPR001155">
    <property type="entry name" value="OxRdtase_FMN_N"/>
</dbReference>
<comment type="cofactor">
    <cofactor evidence="1">
        <name>FMN</name>
        <dbReference type="ChEBI" id="CHEBI:58210"/>
    </cofactor>
</comment>
<protein>
    <submittedName>
        <fullName evidence="12">FAD-dependent oxidoreductase</fullName>
    </submittedName>
</protein>
<evidence type="ECO:0000256" key="7">
    <source>
        <dbReference type="ARBA" id="ARBA00023002"/>
    </source>
</evidence>
<keyword evidence="7" id="KW-0560">Oxidoreductase</keyword>
<comment type="caution">
    <text evidence="12">The sequence shown here is derived from an EMBL/GenBank/DDBJ whole genome shotgun (WGS) entry which is preliminary data.</text>
</comment>
<dbReference type="InterPro" id="IPR036188">
    <property type="entry name" value="FAD/NAD-bd_sf"/>
</dbReference>
<feature type="domain" description="NADH:flavin oxidoreductase/NADH oxidase N-terminal" evidence="10">
    <location>
        <begin position="5"/>
        <end position="332"/>
    </location>
</feature>
<dbReference type="GO" id="GO:0016491">
    <property type="term" value="F:oxidoreductase activity"/>
    <property type="evidence" value="ECO:0007669"/>
    <property type="project" value="UniProtKB-KW"/>
</dbReference>
<proteinExistence type="inferred from homology"/>
<evidence type="ECO:0000313" key="12">
    <source>
        <dbReference type="EMBL" id="MCG4748778.1"/>
    </source>
</evidence>
<dbReference type="PRINTS" id="PR00469">
    <property type="entry name" value="PNDRDTASEII"/>
</dbReference>
<evidence type="ECO:0000256" key="9">
    <source>
        <dbReference type="ARBA" id="ARBA00023014"/>
    </source>
</evidence>
<dbReference type="Gene3D" id="3.50.50.60">
    <property type="entry name" value="FAD/NAD(P)-binding domain"/>
    <property type="match status" value="1"/>
</dbReference>
<dbReference type="InterPro" id="IPR013785">
    <property type="entry name" value="Aldolase_TIM"/>
</dbReference>
<reference evidence="12" key="1">
    <citation type="submission" date="2022-01" db="EMBL/GenBank/DDBJ databases">
        <title>Collection of gut derived symbiotic bacterial strains cultured from healthy donors.</title>
        <authorList>
            <person name="Lin H."/>
            <person name="Kohout C."/>
            <person name="Waligurski E."/>
            <person name="Pamer E.G."/>
        </authorList>
    </citation>
    <scope>NUCLEOTIDE SEQUENCE</scope>
    <source>
        <strain evidence="12">DFI.6.55</strain>
    </source>
</reference>
<evidence type="ECO:0000256" key="1">
    <source>
        <dbReference type="ARBA" id="ARBA00001917"/>
    </source>
</evidence>
<accession>A0AAW5C9Y1</accession>